<dbReference type="EMBL" id="BMMZ01000002">
    <property type="protein sequence ID" value="GGL56170.1"/>
    <property type="molecule type" value="Genomic_DNA"/>
</dbReference>
<sequence>MVIGGYESGMDIACHHVALGNRVTVIDPGHPWKAEAGRGAGSDPSYLLSPRTRSRLATALGTGRLKLSTGRVAVVAPDGDGHVVSTTSGTRYRSDLRPVLATGFGPGLGPVAPYFAKRPDGWPVLTDDDESTSTPGLFLSGPSVRHVDLRFCFVYKFRQRYAQIAKTVGERFGRDISGLDFWRAAGMWTEDLGCCGVSCAC</sequence>
<evidence type="ECO:0000313" key="2">
    <source>
        <dbReference type="Proteomes" id="UP000613840"/>
    </source>
</evidence>
<comment type="caution">
    <text evidence="1">The sequence shown here is derived from an EMBL/GenBank/DDBJ whole genome shotgun (WGS) entry which is preliminary data.</text>
</comment>
<reference evidence="1" key="1">
    <citation type="journal article" date="2014" name="Int. J. Syst. Evol. Microbiol.">
        <title>Complete genome sequence of Corynebacterium casei LMG S-19264T (=DSM 44701T), isolated from a smear-ripened cheese.</title>
        <authorList>
            <consortium name="US DOE Joint Genome Institute (JGI-PGF)"/>
            <person name="Walter F."/>
            <person name="Albersmeier A."/>
            <person name="Kalinowski J."/>
            <person name="Ruckert C."/>
        </authorList>
    </citation>
    <scope>NUCLEOTIDE SEQUENCE</scope>
    <source>
        <strain evidence="1">CGMCC 4.7306</strain>
    </source>
</reference>
<proteinExistence type="predicted"/>
<keyword evidence="2" id="KW-1185">Reference proteome</keyword>
<dbReference type="InterPro" id="IPR036188">
    <property type="entry name" value="FAD/NAD-bd_sf"/>
</dbReference>
<dbReference type="Pfam" id="PF13738">
    <property type="entry name" value="Pyr_redox_3"/>
    <property type="match status" value="1"/>
</dbReference>
<dbReference type="Proteomes" id="UP000613840">
    <property type="component" value="Unassembled WGS sequence"/>
</dbReference>
<name>A0A917W1G6_9ACTN</name>
<organism evidence="1 2">
    <name type="scientific">Microlunatus endophyticus</name>
    <dbReference type="NCBI Taxonomy" id="1716077"/>
    <lineage>
        <taxon>Bacteria</taxon>
        <taxon>Bacillati</taxon>
        <taxon>Actinomycetota</taxon>
        <taxon>Actinomycetes</taxon>
        <taxon>Propionibacteriales</taxon>
        <taxon>Propionibacteriaceae</taxon>
        <taxon>Microlunatus</taxon>
    </lineage>
</organism>
<accession>A0A917W1G6</accession>
<gene>
    <name evidence="1" type="ORF">GCM10011575_13240</name>
</gene>
<dbReference type="SUPFAM" id="SSF51905">
    <property type="entry name" value="FAD/NAD(P)-binding domain"/>
    <property type="match status" value="1"/>
</dbReference>
<dbReference type="Gene3D" id="3.50.50.60">
    <property type="entry name" value="FAD/NAD(P)-binding domain"/>
    <property type="match status" value="1"/>
</dbReference>
<evidence type="ECO:0000313" key="1">
    <source>
        <dbReference type="EMBL" id="GGL56170.1"/>
    </source>
</evidence>
<protein>
    <recommendedName>
        <fullName evidence="3">Pyridine nucleotide-disulphide oxidoreductase</fullName>
    </recommendedName>
</protein>
<evidence type="ECO:0008006" key="3">
    <source>
        <dbReference type="Google" id="ProtNLM"/>
    </source>
</evidence>
<dbReference type="AlphaFoldDB" id="A0A917W1G6"/>
<reference evidence="1" key="2">
    <citation type="submission" date="2020-09" db="EMBL/GenBank/DDBJ databases">
        <authorList>
            <person name="Sun Q."/>
            <person name="Zhou Y."/>
        </authorList>
    </citation>
    <scope>NUCLEOTIDE SEQUENCE</scope>
    <source>
        <strain evidence="1">CGMCC 4.7306</strain>
    </source>
</reference>